<dbReference type="Proteomes" id="UP001417504">
    <property type="component" value="Unassembled WGS sequence"/>
</dbReference>
<keyword evidence="2" id="KW-1185">Reference proteome</keyword>
<dbReference type="Gene3D" id="2.30.240.10">
    <property type="entry name" value="At5g01610-like"/>
    <property type="match status" value="1"/>
</dbReference>
<gene>
    <name evidence="1" type="ORF">Sjap_012238</name>
</gene>
<dbReference type="SUPFAM" id="SSF141562">
    <property type="entry name" value="At5g01610-like"/>
    <property type="match status" value="1"/>
</dbReference>
<sequence>MNSSTPKTSQMANIFLSTTLISLYTITTLLIAAHAAVDVAANVTEPLETSSRPTLPEVLIQYGLPSGIFPETVKSYTLSHNGELEVEIDPTCCIIFFGIIYHSKITGKLSYGEITDVSGMEIMGDTLIWMNVIGIKLVSNTVEFRVKVAFLSKRYPASSFTDYFPTCTVNAYRCFIVPRGLQSDRVSVAANLSDDM</sequence>
<dbReference type="Pfam" id="PF04398">
    <property type="entry name" value="DUF538"/>
    <property type="match status" value="1"/>
</dbReference>
<dbReference type="PANTHER" id="PTHR31676">
    <property type="entry name" value="T31J12.3 PROTEIN-RELATED"/>
    <property type="match status" value="1"/>
</dbReference>
<dbReference type="AlphaFoldDB" id="A0AAP0P052"/>
<dbReference type="PANTHER" id="PTHR31676:SF96">
    <property type="entry name" value="EXPRESSED PROTEIN"/>
    <property type="match status" value="1"/>
</dbReference>
<reference evidence="1 2" key="1">
    <citation type="submission" date="2024-01" db="EMBL/GenBank/DDBJ databases">
        <title>Genome assemblies of Stephania.</title>
        <authorList>
            <person name="Yang L."/>
        </authorList>
    </citation>
    <scope>NUCLEOTIDE SEQUENCE [LARGE SCALE GENOMIC DNA]</scope>
    <source>
        <strain evidence="1">QJT</strain>
        <tissue evidence="1">Leaf</tissue>
    </source>
</reference>
<evidence type="ECO:0000313" key="1">
    <source>
        <dbReference type="EMBL" id="KAK9122636.1"/>
    </source>
</evidence>
<dbReference type="InterPro" id="IPR007493">
    <property type="entry name" value="DUF538"/>
</dbReference>
<organism evidence="1 2">
    <name type="scientific">Stephania japonica</name>
    <dbReference type="NCBI Taxonomy" id="461633"/>
    <lineage>
        <taxon>Eukaryota</taxon>
        <taxon>Viridiplantae</taxon>
        <taxon>Streptophyta</taxon>
        <taxon>Embryophyta</taxon>
        <taxon>Tracheophyta</taxon>
        <taxon>Spermatophyta</taxon>
        <taxon>Magnoliopsida</taxon>
        <taxon>Ranunculales</taxon>
        <taxon>Menispermaceae</taxon>
        <taxon>Menispermoideae</taxon>
        <taxon>Cissampelideae</taxon>
        <taxon>Stephania</taxon>
    </lineage>
</organism>
<dbReference type="EMBL" id="JBBNAE010000005">
    <property type="protein sequence ID" value="KAK9122636.1"/>
    <property type="molecule type" value="Genomic_DNA"/>
</dbReference>
<evidence type="ECO:0000313" key="2">
    <source>
        <dbReference type="Proteomes" id="UP001417504"/>
    </source>
</evidence>
<dbReference type="InterPro" id="IPR036758">
    <property type="entry name" value="At5g01610-like"/>
</dbReference>
<protein>
    <submittedName>
        <fullName evidence="1">Uncharacterized protein</fullName>
    </submittedName>
</protein>
<name>A0AAP0P052_9MAGN</name>
<accession>A0AAP0P052</accession>
<comment type="caution">
    <text evidence="1">The sequence shown here is derived from an EMBL/GenBank/DDBJ whole genome shotgun (WGS) entry which is preliminary data.</text>
</comment>
<proteinExistence type="predicted"/>